<name>A0ABR8QVW2_9BACI</name>
<accession>A0ABR8QVW2</accession>
<comment type="caution">
    <text evidence="1">The sequence shown here is derived from an EMBL/GenBank/DDBJ whole genome shotgun (WGS) entry which is preliminary data.</text>
</comment>
<dbReference type="RefSeq" id="WP_191817307.1">
    <property type="nucleotide sequence ID" value="NZ_JACSQT010000022.1"/>
</dbReference>
<evidence type="ECO:0008006" key="3">
    <source>
        <dbReference type="Google" id="ProtNLM"/>
    </source>
</evidence>
<reference evidence="1 2" key="1">
    <citation type="submission" date="2020-08" db="EMBL/GenBank/DDBJ databases">
        <title>A Genomic Blueprint of the Chicken Gut Microbiome.</title>
        <authorList>
            <person name="Gilroy R."/>
            <person name="Ravi A."/>
            <person name="Getino M."/>
            <person name="Pursley I."/>
            <person name="Horton D.L."/>
            <person name="Alikhan N.-F."/>
            <person name="Baker D."/>
            <person name="Gharbi K."/>
            <person name="Hall N."/>
            <person name="Watson M."/>
            <person name="Adriaenssens E.M."/>
            <person name="Foster-Nyarko E."/>
            <person name="Jarju S."/>
            <person name="Secka A."/>
            <person name="Antonio M."/>
            <person name="Oren A."/>
            <person name="Chaudhuri R."/>
            <person name="La Ragione R.M."/>
            <person name="Hildebrand F."/>
            <person name="Pallen M.J."/>
        </authorList>
    </citation>
    <scope>NUCLEOTIDE SEQUENCE [LARGE SCALE GENOMIC DNA]</scope>
    <source>
        <strain evidence="1 2">Sa5YUA1</strain>
    </source>
</reference>
<keyword evidence="2" id="KW-1185">Reference proteome</keyword>
<protein>
    <recommendedName>
        <fullName evidence="3">Transposase</fullName>
    </recommendedName>
</protein>
<dbReference type="EMBL" id="JACSQT010000022">
    <property type="protein sequence ID" value="MBD7939654.1"/>
    <property type="molecule type" value="Genomic_DNA"/>
</dbReference>
<evidence type="ECO:0000313" key="1">
    <source>
        <dbReference type="EMBL" id="MBD7939654.1"/>
    </source>
</evidence>
<sequence>MELPSFPSKNPHLFIFAEEDMKWFEDFIKSKEFAEALAIVWCYGTLSVDSFTVRCKNRSIVARFKELVRKTRPLRSQTAYIQSDKNKPYDQWVCSMHYMHPFVLQIKNMGWVPITYEDKPYPTGEFDDETFVKTYIKIHHALDSSYSKKIKYTRPRLRIHGTDNVLEKINNHLIGNLKIGKKKIQKINISNKTKYLQYTSKIEIPIILEYVQAQESIEKYNSLKLGYSP</sequence>
<evidence type="ECO:0000313" key="2">
    <source>
        <dbReference type="Proteomes" id="UP000657931"/>
    </source>
</evidence>
<proteinExistence type="predicted"/>
<gene>
    <name evidence="1" type="ORF">H9655_21660</name>
</gene>
<dbReference type="Proteomes" id="UP000657931">
    <property type="component" value="Unassembled WGS sequence"/>
</dbReference>
<organism evidence="1 2">
    <name type="scientific">Cytobacillus stercorigallinarum</name>
    <dbReference type="NCBI Taxonomy" id="2762240"/>
    <lineage>
        <taxon>Bacteria</taxon>
        <taxon>Bacillati</taxon>
        <taxon>Bacillota</taxon>
        <taxon>Bacilli</taxon>
        <taxon>Bacillales</taxon>
        <taxon>Bacillaceae</taxon>
        <taxon>Cytobacillus</taxon>
    </lineage>
</organism>